<protein>
    <recommendedName>
        <fullName evidence="4">Lipoprotein</fullName>
    </recommendedName>
</protein>
<evidence type="ECO:0000313" key="3">
    <source>
        <dbReference type="Proteomes" id="UP000596130"/>
    </source>
</evidence>
<dbReference type="AlphaFoldDB" id="A0A7T4PJQ3"/>
<dbReference type="PROSITE" id="PS51257">
    <property type="entry name" value="PROKAR_LIPOPROTEIN"/>
    <property type="match status" value="1"/>
</dbReference>
<sequence length="320" mass="35507">MKRRWGGLVLALLTVPTGLVLAGCGFGPSAEDEAPGYAREAGVPRVRGKDLPALPLDRYDFSGRDHRRIQEAQARVTQRCMRSYGFEDFPLHPGRGPALAESFNLVAIYVPPYGSLDLAHARRWGYGLDPAVLKEGRDGSRHEGRTPTDAEESVLDGTGGRNGRAEVLRGRAVPEGGCEALATRRLLQDEKNARQRYFVSERAEKLDKAVAEDHRVRRAFRDWSRCMAGKGFTWYESPAEASGDKAWHTGRKDGNTARTKKELATAVADVECNHALNTAGVWWAVSAEKQRVEVRAHKGRYEAVRAYLDRVRAIAREELG</sequence>
<accession>A0A7T4PJQ3</accession>
<dbReference type="Proteomes" id="UP000596130">
    <property type="component" value="Chromosome"/>
</dbReference>
<evidence type="ECO:0000256" key="1">
    <source>
        <dbReference type="SAM" id="MobiDB-lite"/>
    </source>
</evidence>
<dbReference type="EMBL" id="CP065959">
    <property type="protein sequence ID" value="QQC91329.1"/>
    <property type="molecule type" value="Genomic_DNA"/>
</dbReference>
<dbReference type="RefSeq" id="WP_198503595.1">
    <property type="nucleotide sequence ID" value="NZ_CP065959.1"/>
</dbReference>
<evidence type="ECO:0008006" key="4">
    <source>
        <dbReference type="Google" id="ProtNLM"/>
    </source>
</evidence>
<feature type="compositionally biased region" description="Basic and acidic residues" evidence="1">
    <location>
        <begin position="135"/>
        <end position="148"/>
    </location>
</feature>
<proteinExistence type="predicted"/>
<organism evidence="2 3">
    <name type="scientific">Streptomyces alfalfae</name>
    <dbReference type="NCBI Taxonomy" id="1642299"/>
    <lineage>
        <taxon>Bacteria</taxon>
        <taxon>Bacillati</taxon>
        <taxon>Actinomycetota</taxon>
        <taxon>Actinomycetes</taxon>
        <taxon>Kitasatosporales</taxon>
        <taxon>Streptomycetaceae</taxon>
        <taxon>Streptomyces</taxon>
    </lineage>
</organism>
<gene>
    <name evidence="2" type="ORF">I8755_25170</name>
</gene>
<evidence type="ECO:0000313" key="2">
    <source>
        <dbReference type="EMBL" id="QQC91329.1"/>
    </source>
</evidence>
<reference evidence="2 3" key="1">
    <citation type="submission" date="2020-12" db="EMBL/GenBank/DDBJ databases">
        <title>Identification and biosynthesis of polyene macrolides produced by Streptomyces alfalfae Men-myco-93-63.</title>
        <authorList>
            <person name="Liu D."/>
            <person name="Li Y."/>
            <person name="Liu L."/>
            <person name="Han X."/>
            <person name="Shen F."/>
        </authorList>
    </citation>
    <scope>NUCLEOTIDE SEQUENCE [LARGE SCALE GENOMIC DNA]</scope>
    <source>
        <strain evidence="2 3">Men-myco-93-63</strain>
    </source>
</reference>
<feature type="region of interest" description="Disordered" evidence="1">
    <location>
        <begin position="135"/>
        <end position="163"/>
    </location>
</feature>
<name>A0A7T4PJQ3_9ACTN</name>